<evidence type="ECO:0000259" key="2">
    <source>
        <dbReference type="Pfam" id="PF04389"/>
    </source>
</evidence>
<name>A0AAN8X0R1_HALRR</name>
<dbReference type="GO" id="GO:0004180">
    <property type="term" value="F:carboxypeptidase activity"/>
    <property type="evidence" value="ECO:0007669"/>
    <property type="project" value="TreeGrafter"/>
</dbReference>
<comment type="caution">
    <text evidence="3">The sequence shown here is derived from an EMBL/GenBank/DDBJ whole genome shotgun (WGS) entry which is preliminary data.</text>
</comment>
<feature type="domain" description="Peptidase M28" evidence="2">
    <location>
        <begin position="49"/>
        <end position="150"/>
    </location>
</feature>
<dbReference type="Proteomes" id="UP001381693">
    <property type="component" value="Unassembled WGS sequence"/>
</dbReference>
<proteinExistence type="inferred from homology"/>
<dbReference type="EMBL" id="JAXCGZ010015235">
    <property type="protein sequence ID" value="KAK7070799.1"/>
    <property type="molecule type" value="Genomic_DNA"/>
</dbReference>
<protein>
    <recommendedName>
        <fullName evidence="2">Peptidase M28 domain-containing protein</fullName>
    </recommendedName>
</protein>
<dbReference type="AlphaFoldDB" id="A0AAN8X0R1"/>
<comment type="similarity">
    <text evidence="1">Belongs to the peptidase M28 family. M28B subfamily.</text>
</comment>
<dbReference type="Pfam" id="PF04389">
    <property type="entry name" value="Peptidase_M28"/>
    <property type="match status" value="1"/>
</dbReference>
<dbReference type="SUPFAM" id="SSF53187">
    <property type="entry name" value="Zn-dependent exopeptidases"/>
    <property type="match status" value="1"/>
</dbReference>
<dbReference type="FunFam" id="3.40.630.10:FF:000101">
    <property type="entry name" value="N-acetylated alpha-linked acidic dipeptidase like 1"/>
    <property type="match status" value="1"/>
</dbReference>
<organism evidence="3 4">
    <name type="scientific">Halocaridina rubra</name>
    <name type="common">Hawaiian red shrimp</name>
    <dbReference type="NCBI Taxonomy" id="373956"/>
    <lineage>
        <taxon>Eukaryota</taxon>
        <taxon>Metazoa</taxon>
        <taxon>Ecdysozoa</taxon>
        <taxon>Arthropoda</taxon>
        <taxon>Crustacea</taxon>
        <taxon>Multicrustacea</taxon>
        <taxon>Malacostraca</taxon>
        <taxon>Eumalacostraca</taxon>
        <taxon>Eucarida</taxon>
        <taxon>Decapoda</taxon>
        <taxon>Pleocyemata</taxon>
        <taxon>Caridea</taxon>
        <taxon>Atyoidea</taxon>
        <taxon>Atyidae</taxon>
        <taxon>Halocaridina</taxon>
    </lineage>
</organism>
<dbReference type="InterPro" id="IPR007484">
    <property type="entry name" value="Peptidase_M28"/>
</dbReference>
<dbReference type="PANTHER" id="PTHR10404">
    <property type="entry name" value="N-ACETYLATED-ALPHA-LINKED ACIDIC DIPEPTIDASE"/>
    <property type="match status" value="1"/>
</dbReference>
<reference evidence="3 4" key="1">
    <citation type="submission" date="2023-11" db="EMBL/GenBank/DDBJ databases">
        <title>Halocaridina rubra genome assembly.</title>
        <authorList>
            <person name="Smith C."/>
        </authorList>
    </citation>
    <scope>NUCLEOTIDE SEQUENCE [LARGE SCALE GENOMIC DNA]</scope>
    <source>
        <strain evidence="3">EP-1</strain>
        <tissue evidence="3">Whole</tissue>
    </source>
</reference>
<evidence type="ECO:0000256" key="1">
    <source>
        <dbReference type="ARBA" id="ARBA00005634"/>
    </source>
</evidence>
<sequence>MDGEAAPEEWRGGIEGVSYKLGPDMLPEFSAFTLRLQTHNTMDTFKSYNVIGTIKGEIEPDRYVLIGNHRDAWGYGASDPSSGTAQLLETARVFGELMNEGWRPRRTIVFCSWGAEEYGLIGSVEWVQEHVEKLQERAVLYINTDTCASGPILNAPGSPMVWDAIQDIAKLV</sequence>
<dbReference type="PANTHER" id="PTHR10404:SF46">
    <property type="entry name" value="VACUOLAR PROTEIN SORTING-ASSOCIATED PROTEIN 70"/>
    <property type="match status" value="1"/>
</dbReference>
<dbReference type="Gene3D" id="3.40.630.10">
    <property type="entry name" value="Zn peptidases"/>
    <property type="match status" value="1"/>
</dbReference>
<gene>
    <name evidence="3" type="ORF">SK128_019329</name>
</gene>
<accession>A0AAN8X0R1</accession>
<evidence type="ECO:0000313" key="3">
    <source>
        <dbReference type="EMBL" id="KAK7070799.1"/>
    </source>
</evidence>
<dbReference type="InterPro" id="IPR039373">
    <property type="entry name" value="Peptidase_M28B"/>
</dbReference>
<evidence type="ECO:0000313" key="4">
    <source>
        <dbReference type="Proteomes" id="UP001381693"/>
    </source>
</evidence>
<keyword evidence="4" id="KW-1185">Reference proteome</keyword>